<sequence length="201" mass="23505">MPPGTEKLGPLFLFIIILMKTIQIQSQIKRLFEEDQNDRIQLRKKNYSSKKLWTILKKNDERRRNAVNKILSNKKIKLRGIDYFRIGVVFQHGGTTQTTAQAKLFAQKGIALGHDKSKWLYAAATDRLLLMQNKKQKFGTQYQKNAEGQWKLMPVSPSTIDAERKKYNVITLQKARNMAKFLTKREQKYSYLKKVGQTLRK</sequence>
<name>A0A1F8HWT7_9BACT</name>
<evidence type="ECO:0000313" key="2">
    <source>
        <dbReference type="Proteomes" id="UP000178043"/>
    </source>
</evidence>
<comment type="caution">
    <text evidence="1">The sequence shown here is derived from an EMBL/GenBank/DDBJ whole genome shotgun (WGS) entry which is preliminary data.</text>
</comment>
<proteinExistence type="predicted"/>
<accession>A0A1F8HWT7</accession>
<gene>
    <name evidence="1" type="ORF">A2606_01145</name>
</gene>
<dbReference type="EMBL" id="MGLG01000006">
    <property type="protein sequence ID" value="OGN41599.1"/>
    <property type="molecule type" value="Genomic_DNA"/>
</dbReference>
<organism evidence="1 2">
    <name type="scientific">Candidatus Yanofskybacteria bacterium RIFOXYD1_FULL_42_10</name>
    <dbReference type="NCBI Taxonomy" id="1802718"/>
    <lineage>
        <taxon>Bacteria</taxon>
        <taxon>Candidatus Yanofskyibacteriota</taxon>
    </lineage>
</organism>
<evidence type="ECO:0000313" key="1">
    <source>
        <dbReference type="EMBL" id="OGN41599.1"/>
    </source>
</evidence>
<dbReference type="AlphaFoldDB" id="A0A1F8HWT7"/>
<dbReference type="Proteomes" id="UP000178043">
    <property type="component" value="Unassembled WGS sequence"/>
</dbReference>
<reference evidence="1 2" key="1">
    <citation type="journal article" date="2016" name="Nat. Commun.">
        <title>Thousands of microbial genomes shed light on interconnected biogeochemical processes in an aquifer system.</title>
        <authorList>
            <person name="Anantharaman K."/>
            <person name="Brown C.T."/>
            <person name="Hug L.A."/>
            <person name="Sharon I."/>
            <person name="Castelle C.J."/>
            <person name="Probst A.J."/>
            <person name="Thomas B.C."/>
            <person name="Singh A."/>
            <person name="Wilkins M.J."/>
            <person name="Karaoz U."/>
            <person name="Brodie E.L."/>
            <person name="Williams K.H."/>
            <person name="Hubbard S.S."/>
            <person name="Banfield J.F."/>
        </authorList>
    </citation>
    <scope>NUCLEOTIDE SEQUENCE [LARGE SCALE GENOMIC DNA]</scope>
</reference>
<protein>
    <submittedName>
        <fullName evidence="1">Uncharacterized protein</fullName>
    </submittedName>
</protein>